<accession>A0A085MNX2</accession>
<proteinExistence type="predicted"/>
<dbReference type="EMBL" id="KL363182">
    <property type="protein sequence ID" value="KFD58918.1"/>
    <property type="molecule type" value="Genomic_DNA"/>
</dbReference>
<sequence length="88" mass="10116">MIHDSWGAVEFKEKLWSMEACGRQITLVVRGTWETYKWKFSVDAYAQDGMRTNAKFVPTGQSQVLPARGKGRPDTNLFKYGKRSENIN</sequence>
<dbReference type="AlphaFoldDB" id="A0A085MNX2"/>
<keyword evidence="3" id="KW-1185">Reference proteome</keyword>
<organism evidence="1 3">
    <name type="scientific">Trichuris suis</name>
    <name type="common">pig whipworm</name>
    <dbReference type="NCBI Taxonomy" id="68888"/>
    <lineage>
        <taxon>Eukaryota</taxon>
        <taxon>Metazoa</taxon>
        <taxon>Ecdysozoa</taxon>
        <taxon>Nematoda</taxon>
        <taxon>Enoplea</taxon>
        <taxon>Dorylaimia</taxon>
        <taxon>Trichinellida</taxon>
        <taxon>Trichuridae</taxon>
        <taxon>Trichuris</taxon>
    </lineage>
</organism>
<reference evidence="1 3" key="1">
    <citation type="journal article" date="2014" name="Nat. Genet.">
        <title>Genome and transcriptome of the porcine whipworm Trichuris suis.</title>
        <authorList>
            <person name="Jex A.R."/>
            <person name="Nejsum P."/>
            <person name="Schwarz E.M."/>
            <person name="Hu L."/>
            <person name="Young N.D."/>
            <person name="Hall R.S."/>
            <person name="Korhonen P.K."/>
            <person name="Liao S."/>
            <person name="Thamsborg S."/>
            <person name="Xia J."/>
            <person name="Xu P."/>
            <person name="Wang S."/>
            <person name="Scheerlinck J.P."/>
            <person name="Hofmann A."/>
            <person name="Sternberg P.W."/>
            <person name="Wang J."/>
            <person name="Gasser R.B."/>
        </authorList>
    </citation>
    <scope>NUCLEOTIDE SEQUENCE [LARGE SCALE GENOMIC DNA]</scope>
    <source>
        <strain evidence="2">DCEP-RM93F</strain>
        <strain evidence="1">DCEP-RM93M</strain>
    </source>
</reference>
<dbReference type="Proteomes" id="UP000030758">
    <property type="component" value="Unassembled WGS sequence"/>
</dbReference>
<gene>
    <name evidence="1" type="ORF">M513_00081</name>
    <name evidence="2" type="ORF">M514_00081</name>
</gene>
<evidence type="ECO:0000313" key="2">
    <source>
        <dbReference type="EMBL" id="KFD72946.1"/>
    </source>
</evidence>
<evidence type="ECO:0000313" key="3">
    <source>
        <dbReference type="Proteomes" id="UP000030764"/>
    </source>
</evidence>
<name>A0A085MNX2_9BILA</name>
<protein>
    <submittedName>
        <fullName evidence="1">Uncharacterized protein</fullName>
    </submittedName>
</protein>
<dbReference type="EMBL" id="KL367475">
    <property type="protein sequence ID" value="KFD72946.1"/>
    <property type="molecule type" value="Genomic_DNA"/>
</dbReference>
<dbReference type="Proteomes" id="UP000030764">
    <property type="component" value="Unassembled WGS sequence"/>
</dbReference>
<evidence type="ECO:0000313" key="1">
    <source>
        <dbReference type="EMBL" id="KFD58918.1"/>
    </source>
</evidence>